<dbReference type="RefSeq" id="WP_281793094.1">
    <property type="nucleotide sequence ID" value="NZ_BSDR01000001.1"/>
</dbReference>
<comment type="caution">
    <text evidence="4">The sequence shown here is derived from an EMBL/GenBank/DDBJ whole genome shotgun (WGS) entry which is preliminary data.</text>
</comment>
<name>A0A9W6D471_9BACT</name>
<feature type="coiled-coil region" evidence="1">
    <location>
        <begin position="425"/>
        <end position="480"/>
    </location>
</feature>
<dbReference type="Gene3D" id="1.10.287.1490">
    <property type="match status" value="1"/>
</dbReference>
<evidence type="ECO:0000256" key="1">
    <source>
        <dbReference type="SAM" id="Coils"/>
    </source>
</evidence>
<feature type="coiled-coil region" evidence="1">
    <location>
        <begin position="206"/>
        <end position="349"/>
    </location>
</feature>
<sequence>MKILGVKFENINSLQGTFEIRFDEPPLADTGLFAIVGPNGSGKTSILDAITLGLYGETPRMKDVEGGGVLNWEADHSYSEVTFSIGGSAYRSRWSVRKKDGRVASPEMTLVSLNGQETPLEDRIIKVRTRVAELTGLDFKRFCRSILLAQGEFTAFLDALENERSEILEKIIGPELAQELEEMTHVRARAENEKLLQLKESAGGYSPLSKDQLKALQESLEQTEEELQETERILQELKAQEDWQKRVDRLTSEEGEAFMALKEAEACANRLQADLYRLEEARKALPFREEMARFKDLRLEADRTETLLKSLQTDIGADLTRLEDLEKSLEKSRERLDQARKRMEERSGDVQKALQLDREIAAESSRFLETVSRYETLERSLKEHPQLQSDIEKKLAETQTRQQQVLSWIQEHASDAHLETDIPIIESMLKRLLETRRKIHELQGRHTEALKAEQQAADTLKRAEEEARKARERVERIIARRNAREKRLMELLEADSIESLHTHYKERKIHLAAYGKLMQIQQGYQAQTGGEDVRSTLIRIESQRETLSQSLAVEEKLLAELEGKFAGIETLKKFAPDRAVLAPGKPCPLCGALDHPYVEQGLPDIGVPEATLYAQRDKVRALQAEMESLNAKAGEFQSRLKALEAISAAWTKACAEAGGEWDITNPAAIHKEINSAKRDIKRFKSRLRSARWHKWQGIWTDHALRRKERKLSRKEQERDRQQEAHTTQVKALADLDALTKDLKENKEKVREQLADLLKKYGESLPESGTERDFLQSANQRWTTYRRHLQERETLAERLQSFEEKLGALPQELIEIRKEVDTLAAEIETTQHRLAALKGEREALFGTQDPAKERQELESEIASGTEEQEALAREMESVREALQEKEKALSQASEHAQDAQTAFQEAGEKAAQAAASAGFESVAQLEDFLHLLEQEEAITRQWDEAEKTLSEASGRHEAAKATLESARSEGMEMPLETLRGKIVAATERLEFLQEELESANRALKEHREQERGYRELLRAVAEQEKICAHAMDEEKALRSQDLTEVKKNMQRLMLERLLERTNQHLETLNGRYHLRPLSDEGLGIQVEDSLRKGACRSTKSLSGGESFVVSLCLALGLAEMAAKDRKIETLFLDEGFGVLDDEMLYKVMLTLKELRANGKMVGVISHVKRLADEIPTQIRVEKQPGGRSRISVVA</sequence>
<feature type="coiled-coil region" evidence="1">
    <location>
        <begin position="948"/>
        <end position="1015"/>
    </location>
</feature>
<dbReference type="SUPFAM" id="SSF52540">
    <property type="entry name" value="P-loop containing nucleoside triphosphate hydrolases"/>
    <property type="match status" value="1"/>
</dbReference>
<dbReference type="Pfam" id="PF13558">
    <property type="entry name" value="SbcC_Walker_B"/>
    <property type="match status" value="1"/>
</dbReference>
<dbReference type="Pfam" id="PF13476">
    <property type="entry name" value="AAA_23"/>
    <property type="match status" value="1"/>
</dbReference>
<proteinExistence type="predicted"/>
<dbReference type="Gene3D" id="3.40.50.300">
    <property type="entry name" value="P-loop containing nucleotide triphosphate hydrolases"/>
    <property type="match status" value="2"/>
</dbReference>
<dbReference type="EMBL" id="BSDR01000001">
    <property type="protein sequence ID" value="GLI33852.1"/>
    <property type="molecule type" value="Genomic_DNA"/>
</dbReference>
<feature type="region of interest" description="Disordered" evidence="2">
    <location>
        <begin position="845"/>
        <end position="866"/>
    </location>
</feature>
<evidence type="ECO:0000259" key="3">
    <source>
        <dbReference type="Pfam" id="PF13476"/>
    </source>
</evidence>
<feature type="coiled-coil region" evidence="1">
    <location>
        <begin position="704"/>
        <end position="759"/>
    </location>
</feature>
<dbReference type="AlphaFoldDB" id="A0A9W6D471"/>
<reference evidence="4" key="1">
    <citation type="submission" date="2022-12" db="EMBL/GenBank/DDBJ databases">
        <title>Reference genome sequencing for broad-spectrum identification of bacterial and archaeal isolates by mass spectrometry.</title>
        <authorList>
            <person name="Sekiguchi Y."/>
            <person name="Tourlousse D.M."/>
        </authorList>
    </citation>
    <scope>NUCLEOTIDE SEQUENCE</scope>
    <source>
        <strain evidence="4">ASRB1</strain>
    </source>
</reference>
<evidence type="ECO:0000256" key="2">
    <source>
        <dbReference type="SAM" id="MobiDB-lite"/>
    </source>
</evidence>
<evidence type="ECO:0000313" key="5">
    <source>
        <dbReference type="Proteomes" id="UP001144372"/>
    </source>
</evidence>
<feature type="region of interest" description="Disordered" evidence="2">
    <location>
        <begin position="886"/>
        <end position="906"/>
    </location>
</feature>
<feature type="compositionally biased region" description="Polar residues" evidence="2">
    <location>
        <begin position="889"/>
        <end position="900"/>
    </location>
</feature>
<gene>
    <name evidence="4" type="primary">sbcC</name>
    <name evidence="4" type="ORF">DAMNIGENAA_12850</name>
</gene>
<dbReference type="PANTHER" id="PTHR32114">
    <property type="entry name" value="ABC TRANSPORTER ABCH.3"/>
    <property type="match status" value="1"/>
</dbReference>
<accession>A0A9W6D471</accession>
<dbReference type="InterPro" id="IPR027417">
    <property type="entry name" value="P-loop_NTPase"/>
</dbReference>
<protein>
    <submittedName>
        <fullName evidence="4">Nuclease SbcCD subunit C</fullName>
    </submittedName>
</protein>
<dbReference type="GO" id="GO:0016887">
    <property type="term" value="F:ATP hydrolysis activity"/>
    <property type="evidence" value="ECO:0007669"/>
    <property type="project" value="InterPro"/>
</dbReference>
<organism evidence="4 5">
    <name type="scientific">Desulforhabdus amnigena</name>
    <dbReference type="NCBI Taxonomy" id="40218"/>
    <lineage>
        <taxon>Bacteria</taxon>
        <taxon>Pseudomonadati</taxon>
        <taxon>Thermodesulfobacteriota</taxon>
        <taxon>Syntrophobacteria</taxon>
        <taxon>Syntrophobacterales</taxon>
        <taxon>Syntrophobacteraceae</taxon>
        <taxon>Desulforhabdus</taxon>
    </lineage>
</organism>
<feature type="domain" description="Rad50/SbcC-type AAA" evidence="3">
    <location>
        <begin position="7"/>
        <end position="228"/>
    </location>
</feature>
<keyword evidence="1" id="KW-0175">Coiled coil</keyword>
<keyword evidence="5" id="KW-1185">Reference proteome</keyword>
<dbReference type="PANTHER" id="PTHR32114:SF2">
    <property type="entry name" value="ABC TRANSPORTER ABCH.3"/>
    <property type="match status" value="1"/>
</dbReference>
<feature type="coiled-coil region" evidence="1">
    <location>
        <begin position="612"/>
        <end position="646"/>
    </location>
</feature>
<dbReference type="Proteomes" id="UP001144372">
    <property type="component" value="Unassembled WGS sequence"/>
</dbReference>
<dbReference type="GO" id="GO:0006302">
    <property type="term" value="P:double-strand break repair"/>
    <property type="evidence" value="ECO:0007669"/>
    <property type="project" value="InterPro"/>
</dbReference>
<evidence type="ECO:0000313" key="4">
    <source>
        <dbReference type="EMBL" id="GLI33852.1"/>
    </source>
</evidence>
<dbReference type="InterPro" id="IPR038729">
    <property type="entry name" value="Rad50/SbcC_AAA"/>
</dbReference>